<accession>A0A0E9XU92</accession>
<dbReference type="AlphaFoldDB" id="A0A0E9XU92"/>
<name>A0A0E9XU92_ANGAN</name>
<organism evidence="1">
    <name type="scientific">Anguilla anguilla</name>
    <name type="common">European freshwater eel</name>
    <name type="synonym">Muraena anguilla</name>
    <dbReference type="NCBI Taxonomy" id="7936"/>
    <lineage>
        <taxon>Eukaryota</taxon>
        <taxon>Metazoa</taxon>
        <taxon>Chordata</taxon>
        <taxon>Craniata</taxon>
        <taxon>Vertebrata</taxon>
        <taxon>Euteleostomi</taxon>
        <taxon>Actinopterygii</taxon>
        <taxon>Neopterygii</taxon>
        <taxon>Teleostei</taxon>
        <taxon>Anguilliformes</taxon>
        <taxon>Anguillidae</taxon>
        <taxon>Anguilla</taxon>
    </lineage>
</organism>
<proteinExistence type="predicted"/>
<reference evidence="1" key="2">
    <citation type="journal article" date="2015" name="Fish Shellfish Immunol.">
        <title>Early steps in the European eel (Anguilla anguilla)-Vibrio vulnificus interaction in the gills: Role of the RtxA13 toxin.</title>
        <authorList>
            <person name="Callol A."/>
            <person name="Pajuelo D."/>
            <person name="Ebbesson L."/>
            <person name="Teles M."/>
            <person name="MacKenzie S."/>
            <person name="Amaro C."/>
        </authorList>
    </citation>
    <scope>NUCLEOTIDE SEQUENCE</scope>
</reference>
<reference evidence="1" key="1">
    <citation type="submission" date="2014-11" db="EMBL/GenBank/DDBJ databases">
        <authorList>
            <person name="Amaro Gonzalez C."/>
        </authorList>
    </citation>
    <scope>NUCLEOTIDE SEQUENCE</scope>
</reference>
<dbReference type="EMBL" id="GBXM01002586">
    <property type="protein sequence ID" value="JAI05992.1"/>
    <property type="molecule type" value="Transcribed_RNA"/>
</dbReference>
<sequence>MTRRRGFHALFESISLVPIHQTRSMKV</sequence>
<protein>
    <submittedName>
        <fullName evidence="1">Uncharacterized protein</fullName>
    </submittedName>
</protein>
<evidence type="ECO:0000313" key="1">
    <source>
        <dbReference type="EMBL" id="JAI05992.1"/>
    </source>
</evidence>